<dbReference type="EMBL" id="JBHSWB010000002">
    <property type="protein sequence ID" value="MFC6663138.1"/>
    <property type="molecule type" value="Genomic_DNA"/>
</dbReference>
<keyword evidence="3" id="KW-1185">Reference proteome</keyword>
<name>A0ABW1ZR42_9DEIO</name>
<reference evidence="3" key="1">
    <citation type="journal article" date="2019" name="Int. J. Syst. Evol. Microbiol.">
        <title>The Global Catalogue of Microorganisms (GCM) 10K type strain sequencing project: providing services to taxonomists for standard genome sequencing and annotation.</title>
        <authorList>
            <consortium name="The Broad Institute Genomics Platform"/>
            <consortium name="The Broad Institute Genome Sequencing Center for Infectious Disease"/>
            <person name="Wu L."/>
            <person name="Ma J."/>
        </authorList>
    </citation>
    <scope>NUCLEOTIDE SEQUENCE [LARGE SCALE GENOMIC DNA]</scope>
    <source>
        <strain evidence="3">CCUG 63830</strain>
    </source>
</reference>
<gene>
    <name evidence="2" type="ORF">ACFP90_24135</name>
</gene>
<comment type="caution">
    <text evidence="2">The sequence shown here is derived from an EMBL/GenBank/DDBJ whole genome shotgun (WGS) entry which is preliminary data.</text>
</comment>
<sequence>MIKLDGPYGRYFRFVVGIHHICPPRSFWKYFRGLLNYRFISIALCIFGSNAYAQLRACNDSNSSMSIARVVWNSPGYDSVGWYKIDAGACRTIYDRPMKPGMPFYYYADNPKGNTWSGADSRWNFCIHPKDAFRFNWIVDCPENQKVVFIRVENPSYTRVTFTLPPISSGPITQQRIQEWVAFTGGTEPKAAPMPIPAPKPMPIPAPTPVPTPAPTPVPTSPSTSTWTPRENFMCATQAPPSGWVVVRHGENPFQCSQPGSLQYKIIDLSDAPMNTVVAVCDLGLPIPSNWQIVGQTFGATNFLCTSKVRDGRMLNIKKLN</sequence>
<evidence type="ECO:0000256" key="1">
    <source>
        <dbReference type="SAM" id="MobiDB-lite"/>
    </source>
</evidence>
<proteinExistence type="predicted"/>
<evidence type="ECO:0000313" key="3">
    <source>
        <dbReference type="Proteomes" id="UP001596317"/>
    </source>
</evidence>
<feature type="region of interest" description="Disordered" evidence="1">
    <location>
        <begin position="207"/>
        <end position="228"/>
    </location>
</feature>
<evidence type="ECO:0000313" key="2">
    <source>
        <dbReference type="EMBL" id="MFC6663138.1"/>
    </source>
</evidence>
<feature type="compositionally biased region" description="Pro residues" evidence="1">
    <location>
        <begin position="207"/>
        <end position="220"/>
    </location>
</feature>
<organism evidence="2 3">
    <name type="scientific">Deinococcus multiflagellatus</name>
    <dbReference type="NCBI Taxonomy" id="1656887"/>
    <lineage>
        <taxon>Bacteria</taxon>
        <taxon>Thermotogati</taxon>
        <taxon>Deinococcota</taxon>
        <taxon>Deinococci</taxon>
        <taxon>Deinococcales</taxon>
        <taxon>Deinococcaceae</taxon>
        <taxon>Deinococcus</taxon>
    </lineage>
</organism>
<protein>
    <submittedName>
        <fullName evidence="2">DUF1036 domain-containing protein</fullName>
    </submittedName>
</protein>
<dbReference type="Proteomes" id="UP001596317">
    <property type="component" value="Unassembled WGS sequence"/>
</dbReference>
<dbReference type="InterPro" id="IPR009380">
    <property type="entry name" value="DUF1036"/>
</dbReference>
<dbReference type="RefSeq" id="WP_263489983.1">
    <property type="nucleotide sequence ID" value="NZ_JAIQXV010000022.1"/>
</dbReference>
<accession>A0ABW1ZR42</accession>
<dbReference type="Pfam" id="PF06282">
    <property type="entry name" value="DUF1036"/>
    <property type="match status" value="1"/>
</dbReference>